<dbReference type="GO" id="GO:0005524">
    <property type="term" value="F:ATP binding"/>
    <property type="evidence" value="ECO:0007669"/>
    <property type="project" value="UniProtKB-UniRule"/>
</dbReference>
<reference evidence="7 8" key="1">
    <citation type="submission" date="2017-03" db="EMBL/GenBank/DDBJ databases">
        <title>Paenibacillus larvae genome sequencing.</title>
        <authorList>
            <person name="Dingman D.W."/>
        </authorList>
    </citation>
    <scope>NUCLEOTIDE SEQUENCE [LARGE SCALE GENOMIC DNA]</scope>
    <source>
        <strain evidence="7 8">SAG 10367</strain>
    </source>
</reference>
<dbReference type="GO" id="GO:0005829">
    <property type="term" value="C:cytosol"/>
    <property type="evidence" value="ECO:0007669"/>
    <property type="project" value="TreeGrafter"/>
</dbReference>
<evidence type="ECO:0000259" key="6">
    <source>
        <dbReference type="PROSITE" id="PS51198"/>
    </source>
</evidence>
<dbReference type="Gene3D" id="3.40.50.300">
    <property type="entry name" value="P-loop containing nucleotide triphosphate hydrolases"/>
    <property type="match status" value="3"/>
</dbReference>
<proteinExistence type="predicted"/>
<name>A0A1V0URU6_9BACL</name>
<dbReference type="Pfam" id="PF13538">
    <property type="entry name" value="UvrD_C_2"/>
    <property type="match status" value="1"/>
</dbReference>
<dbReference type="GO" id="GO:0000725">
    <property type="term" value="P:recombinational repair"/>
    <property type="evidence" value="ECO:0007669"/>
    <property type="project" value="TreeGrafter"/>
</dbReference>
<dbReference type="PANTHER" id="PTHR11070:SF17">
    <property type="entry name" value="DNA HELICASE IV"/>
    <property type="match status" value="1"/>
</dbReference>
<accession>A0A1V0URU6</accession>
<dbReference type="PANTHER" id="PTHR11070">
    <property type="entry name" value="UVRD / RECB / PCRA DNA HELICASE FAMILY MEMBER"/>
    <property type="match status" value="1"/>
</dbReference>
<evidence type="ECO:0000256" key="1">
    <source>
        <dbReference type="ARBA" id="ARBA00022741"/>
    </source>
</evidence>
<dbReference type="EMBL" id="CP020557">
    <property type="protein sequence ID" value="ARF68009.1"/>
    <property type="molecule type" value="Genomic_DNA"/>
</dbReference>
<dbReference type="InterPro" id="IPR027417">
    <property type="entry name" value="P-loop_NTPase"/>
</dbReference>
<protein>
    <submittedName>
        <fullName evidence="7">Helicase</fullName>
    </submittedName>
</protein>
<keyword evidence="1 5" id="KW-0547">Nucleotide-binding</keyword>
<keyword evidence="3 5" id="KW-0347">Helicase</keyword>
<dbReference type="AlphaFoldDB" id="A0A1V0URU6"/>
<evidence type="ECO:0000313" key="8">
    <source>
        <dbReference type="Proteomes" id="UP000192727"/>
    </source>
</evidence>
<gene>
    <name evidence="7" type="ORF">B7C51_09435</name>
</gene>
<dbReference type="Pfam" id="PF00580">
    <property type="entry name" value="UvrD-helicase"/>
    <property type="match status" value="1"/>
</dbReference>
<dbReference type="InterPro" id="IPR014016">
    <property type="entry name" value="UvrD-like_ATP-bd"/>
</dbReference>
<evidence type="ECO:0000256" key="2">
    <source>
        <dbReference type="ARBA" id="ARBA00022801"/>
    </source>
</evidence>
<dbReference type="InterPro" id="IPR027785">
    <property type="entry name" value="UvrD-like_helicase_C"/>
</dbReference>
<dbReference type="GO" id="GO:0016787">
    <property type="term" value="F:hydrolase activity"/>
    <property type="evidence" value="ECO:0007669"/>
    <property type="project" value="UniProtKB-UniRule"/>
</dbReference>
<dbReference type="Proteomes" id="UP000192727">
    <property type="component" value="Chromosome"/>
</dbReference>
<keyword evidence="4 5" id="KW-0067">ATP-binding</keyword>
<dbReference type="PROSITE" id="PS51198">
    <property type="entry name" value="UVRD_HELICASE_ATP_BIND"/>
    <property type="match status" value="1"/>
</dbReference>
<evidence type="ECO:0000256" key="4">
    <source>
        <dbReference type="ARBA" id="ARBA00022840"/>
    </source>
</evidence>
<dbReference type="GO" id="GO:0043138">
    <property type="term" value="F:3'-5' DNA helicase activity"/>
    <property type="evidence" value="ECO:0007669"/>
    <property type="project" value="TreeGrafter"/>
</dbReference>
<evidence type="ECO:0000256" key="3">
    <source>
        <dbReference type="ARBA" id="ARBA00022806"/>
    </source>
</evidence>
<evidence type="ECO:0000313" key="7">
    <source>
        <dbReference type="EMBL" id="ARF68009.1"/>
    </source>
</evidence>
<keyword evidence="2 5" id="KW-0378">Hydrolase</keyword>
<evidence type="ECO:0000256" key="5">
    <source>
        <dbReference type="PROSITE-ProRule" id="PRU00560"/>
    </source>
</evidence>
<dbReference type="GO" id="GO:0003677">
    <property type="term" value="F:DNA binding"/>
    <property type="evidence" value="ECO:0007669"/>
    <property type="project" value="InterPro"/>
</dbReference>
<dbReference type="InterPro" id="IPR000212">
    <property type="entry name" value="DNA_helicase_UvrD/REP"/>
</dbReference>
<organism evidence="7 8">
    <name type="scientific">Paenibacillus larvae subsp. pulvifaciens</name>
    <dbReference type="NCBI Taxonomy" id="1477"/>
    <lineage>
        <taxon>Bacteria</taxon>
        <taxon>Bacillati</taxon>
        <taxon>Bacillota</taxon>
        <taxon>Bacilli</taxon>
        <taxon>Bacillales</taxon>
        <taxon>Paenibacillaceae</taxon>
        <taxon>Paenibacillus</taxon>
    </lineage>
</organism>
<sequence>MNEQDRFEEEQRLVRVLSEIDRRFGDIKKYASAKKADIVDNRKNFWEDVRINFDDAGEAAETYRSIKQQADVLLEKERSYKQGQKQLNMLKRMRQSPYFGRVDFKEDGGPREQIYLGIASLLDKDEIDFLVYDWRAPVSSLYYDYSPGPASYKTPGGEIYGEMKLKRQYMIRDGHIESMFDTGVTIGDELLQEVLGKQADAQMKSIVATIQKEQNRIIRDERSRLLIVQGAAGSGKTSAALQRAAYLLYRYRGTLRADQIVLFSPNTMFNSYVSSVLPELGEENMEQTTFQEYLDYRLGDIFKLEGPLDQMEFALTGWNQEGYDARIEGIRFKSSADFMEVIERYTDLLRGEGLLFKDVMFRDRVLIPAKRIKEHFYGLDDSIRFPNRMRLVVEWLLQELKEKAQLELKKGWVEEEVELLDKDEYESAYRKMLKEKRKAEDTFDDFGREQELLSEKVVKKYFVPVRSFVKKLQFADITAVYRRLFEDGQLALRLLPNLESIQYWREICSQTIKGLDRRELFYEDAAPYLFLKEQIEGFQTNSMIRHVFIDEAQDYSPFEFAFLKKMFPRSKMTVLGDMNQAIYFHSGSNSGFSPLYSVFKKEETESVILTRTYRSTKQIVDFTRGMIAGGENIVPFNRQGPKPTVTQAADQADLASKIAGRIKLLQVSGHRTVAVICKTAKESTEAYEALRNLVPLRLIGKNTTSYDASTLVIPSYLAKGVEFDAVLIFNGSKEMYGRESERKLFYTACTRAMHELHLYFTGVMSPFIADTLPETYLLEDGRFSNQ</sequence>
<dbReference type="NCBIfam" id="NF041464">
    <property type="entry name" value="HelD_BACSU"/>
    <property type="match status" value="1"/>
</dbReference>
<feature type="binding site" evidence="5">
    <location>
        <begin position="230"/>
        <end position="237"/>
    </location>
    <ligand>
        <name>ATP</name>
        <dbReference type="ChEBI" id="CHEBI:30616"/>
    </ligand>
</feature>
<dbReference type="InterPro" id="IPR048228">
    <property type="entry name" value="HelD_bacillota"/>
</dbReference>
<dbReference type="SUPFAM" id="SSF52540">
    <property type="entry name" value="P-loop containing nucleoside triphosphate hydrolases"/>
    <property type="match status" value="1"/>
</dbReference>
<feature type="domain" description="UvrD-like helicase ATP-binding" evidence="6">
    <location>
        <begin position="209"/>
        <end position="616"/>
    </location>
</feature>
<dbReference type="RefSeq" id="WP_083039801.1">
    <property type="nucleotide sequence ID" value="NZ_CP020557.1"/>
</dbReference>